<dbReference type="AlphaFoldDB" id="A0A8D8USB4"/>
<dbReference type="EMBL" id="HBUF01344566">
    <property type="protein sequence ID" value="CAG6707873.1"/>
    <property type="molecule type" value="Transcribed_RNA"/>
</dbReference>
<protein>
    <submittedName>
        <fullName evidence="1">Uncharacterized protein</fullName>
    </submittedName>
</protein>
<sequence length="162" mass="19137">MIKTNWQMNDALWRRRCCLVRTCKASWRWGRKSPESTVVKVFLYSRGVVVNLWGPHCRMLCVVMRSRGPVRWVTIADKIFRSRTHMYVLHHFVKPFRSDHIKQFDNIVPIVSPHLLLLKQVAKQHELSVTETLNKLVRTLQPEIDHKLGVVAFRLIPNIFPM</sequence>
<accession>A0A8D8USB4</accession>
<reference evidence="1" key="1">
    <citation type="submission" date="2021-05" db="EMBL/GenBank/DDBJ databases">
        <authorList>
            <person name="Alioto T."/>
            <person name="Alioto T."/>
            <person name="Gomez Garrido J."/>
        </authorList>
    </citation>
    <scope>NUCLEOTIDE SEQUENCE</scope>
</reference>
<proteinExistence type="predicted"/>
<name>A0A8D8USB4_9HEMI</name>
<organism evidence="1">
    <name type="scientific">Cacopsylla melanoneura</name>
    <dbReference type="NCBI Taxonomy" id="428564"/>
    <lineage>
        <taxon>Eukaryota</taxon>
        <taxon>Metazoa</taxon>
        <taxon>Ecdysozoa</taxon>
        <taxon>Arthropoda</taxon>
        <taxon>Hexapoda</taxon>
        <taxon>Insecta</taxon>
        <taxon>Pterygota</taxon>
        <taxon>Neoptera</taxon>
        <taxon>Paraneoptera</taxon>
        <taxon>Hemiptera</taxon>
        <taxon>Sternorrhyncha</taxon>
        <taxon>Psylloidea</taxon>
        <taxon>Psyllidae</taxon>
        <taxon>Psyllinae</taxon>
        <taxon>Cacopsylla</taxon>
    </lineage>
</organism>
<dbReference type="EMBL" id="HBUF01344567">
    <property type="protein sequence ID" value="CAG6707877.1"/>
    <property type="molecule type" value="Transcribed_RNA"/>
</dbReference>
<evidence type="ECO:0000313" key="1">
    <source>
        <dbReference type="EMBL" id="CAG6707877.1"/>
    </source>
</evidence>